<comment type="catalytic activity">
    <reaction evidence="3">
        <text>2 GTP = 3',3'-c-di-GMP + 2 diphosphate</text>
        <dbReference type="Rhea" id="RHEA:24898"/>
        <dbReference type="ChEBI" id="CHEBI:33019"/>
        <dbReference type="ChEBI" id="CHEBI:37565"/>
        <dbReference type="ChEBI" id="CHEBI:58805"/>
        <dbReference type="EC" id="2.7.7.65"/>
    </reaction>
</comment>
<accession>A0A918NH36</accession>
<keyword evidence="7" id="KW-1185">Reference proteome</keyword>
<feature type="transmembrane region" description="Helical" evidence="4">
    <location>
        <begin position="45"/>
        <end position="63"/>
    </location>
</feature>
<dbReference type="EC" id="2.7.7.65" evidence="2"/>
<dbReference type="SMART" id="SM00267">
    <property type="entry name" value="GGDEF"/>
    <property type="match status" value="1"/>
</dbReference>
<evidence type="ECO:0000256" key="4">
    <source>
        <dbReference type="SAM" id="Phobius"/>
    </source>
</evidence>
<keyword evidence="4" id="KW-0812">Transmembrane</keyword>
<dbReference type="InterPro" id="IPR000160">
    <property type="entry name" value="GGDEF_dom"/>
</dbReference>
<dbReference type="InterPro" id="IPR029787">
    <property type="entry name" value="Nucleotide_cyclase"/>
</dbReference>
<dbReference type="GO" id="GO:0052621">
    <property type="term" value="F:diguanylate cyclase activity"/>
    <property type="evidence" value="ECO:0007669"/>
    <property type="project" value="UniProtKB-EC"/>
</dbReference>
<dbReference type="Gene3D" id="3.30.70.270">
    <property type="match status" value="1"/>
</dbReference>
<dbReference type="EMBL" id="BMXR01000010">
    <property type="protein sequence ID" value="GGX66713.1"/>
    <property type="molecule type" value="Genomic_DNA"/>
</dbReference>
<evidence type="ECO:0000259" key="5">
    <source>
        <dbReference type="PROSITE" id="PS50887"/>
    </source>
</evidence>
<feature type="transmembrane region" description="Helical" evidence="4">
    <location>
        <begin position="146"/>
        <end position="167"/>
    </location>
</feature>
<dbReference type="Pfam" id="PF00990">
    <property type="entry name" value="GGDEF"/>
    <property type="match status" value="1"/>
</dbReference>
<keyword evidence="4" id="KW-0472">Membrane</keyword>
<evidence type="ECO:0000256" key="3">
    <source>
        <dbReference type="ARBA" id="ARBA00034247"/>
    </source>
</evidence>
<protein>
    <recommendedName>
        <fullName evidence="2">diguanylate cyclase</fullName>
        <ecNumber evidence="2">2.7.7.65</ecNumber>
    </recommendedName>
</protein>
<reference evidence="6" key="1">
    <citation type="journal article" date="2014" name="Int. J. Syst. Evol. Microbiol.">
        <title>Complete genome sequence of Corynebacterium casei LMG S-19264T (=DSM 44701T), isolated from a smear-ripened cheese.</title>
        <authorList>
            <consortium name="US DOE Joint Genome Institute (JGI-PGF)"/>
            <person name="Walter F."/>
            <person name="Albersmeier A."/>
            <person name="Kalinowski J."/>
            <person name="Ruckert C."/>
        </authorList>
    </citation>
    <scope>NUCLEOTIDE SEQUENCE</scope>
    <source>
        <strain evidence="6">KCTC 22169</strain>
    </source>
</reference>
<dbReference type="InterPro" id="IPR043128">
    <property type="entry name" value="Rev_trsase/Diguanyl_cyclase"/>
</dbReference>
<comment type="caution">
    <text evidence="6">The sequence shown here is derived from an EMBL/GenBank/DDBJ whole genome shotgun (WGS) entry which is preliminary data.</text>
</comment>
<proteinExistence type="predicted"/>
<dbReference type="CDD" id="cd01949">
    <property type="entry name" value="GGDEF"/>
    <property type="match status" value="1"/>
</dbReference>
<dbReference type="SUPFAM" id="SSF55073">
    <property type="entry name" value="Nucleotide cyclase"/>
    <property type="match status" value="1"/>
</dbReference>
<feature type="transmembrane region" description="Helical" evidence="4">
    <location>
        <begin position="70"/>
        <end position="89"/>
    </location>
</feature>
<dbReference type="NCBIfam" id="TIGR00254">
    <property type="entry name" value="GGDEF"/>
    <property type="match status" value="1"/>
</dbReference>
<gene>
    <name evidence="6" type="ORF">GCM10007392_38080</name>
</gene>
<evidence type="ECO:0000256" key="2">
    <source>
        <dbReference type="ARBA" id="ARBA00012528"/>
    </source>
</evidence>
<evidence type="ECO:0000256" key="1">
    <source>
        <dbReference type="ARBA" id="ARBA00001946"/>
    </source>
</evidence>
<feature type="transmembrane region" description="Helical" evidence="4">
    <location>
        <begin position="21"/>
        <end position="39"/>
    </location>
</feature>
<dbReference type="Proteomes" id="UP000626148">
    <property type="component" value="Unassembled WGS sequence"/>
</dbReference>
<organism evidence="6 7">
    <name type="scientific">Saccharospirillum salsuginis</name>
    <dbReference type="NCBI Taxonomy" id="418750"/>
    <lineage>
        <taxon>Bacteria</taxon>
        <taxon>Pseudomonadati</taxon>
        <taxon>Pseudomonadota</taxon>
        <taxon>Gammaproteobacteria</taxon>
        <taxon>Oceanospirillales</taxon>
        <taxon>Saccharospirillaceae</taxon>
        <taxon>Saccharospirillum</taxon>
    </lineage>
</organism>
<comment type="cofactor">
    <cofactor evidence="1">
        <name>Mg(2+)</name>
        <dbReference type="ChEBI" id="CHEBI:18420"/>
    </cofactor>
</comment>
<dbReference type="PANTHER" id="PTHR45138">
    <property type="entry name" value="REGULATORY COMPONENTS OF SENSORY TRANSDUCTION SYSTEM"/>
    <property type="match status" value="1"/>
</dbReference>
<dbReference type="PANTHER" id="PTHR45138:SF9">
    <property type="entry name" value="DIGUANYLATE CYCLASE DGCM-RELATED"/>
    <property type="match status" value="1"/>
</dbReference>
<dbReference type="InterPro" id="IPR050469">
    <property type="entry name" value="Diguanylate_Cyclase"/>
</dbReference>
<dbReference type="PROSITE" id="PS50887">
    <property type="entry name" value="GGDEF"/>
    <property type="match status" value="1"/>
</dbReference>
<feature type="domain" description="GGDEF" evidence="5">
    <location>
        <begin position="212"/>
        <end position="344"/>
    </location>
</feature>
<dbReference type="FunFam" id="3.30.70.270:FF:000001">
    <property type="entry name" value="Diguanylate cyclase domain protein"/>
    <property type="match status" value="1"/>
</dbReference>
<keyword evidence="4" id="KW-1133">Transmembrane helix</keyword>
<name>A0A918NH36_9GAMM</name>
<reference evidence="6" key="2">
    <citation type="submission" date="2020-09" db="EMBL/GenBank/DDBJ databases">
        <authorList>
            <person name="Sun Q."/>
            <person name="Kim S."/>
        </authorList>
    </citation>
    <scope>NUCLEOTIDE SEQUENCE</scope>
    <source>
        <strain evidence="6">KCTC 22169</strain>
    </source>
</reference>
<evidence type="ECO:0000313" key="6">
    <source>
        <dbReference type="EMBL" id="GGX66713.1"/>
    </source>
</evidence>
<sequence length="349" mass="38691">MHLGNTPEEIELQRKLLLMRFFAVAGNLVMIPLLGVSLYHQRWEAAIILAVVIVIITTAILHAHRNQRTGPASLFVATGLWLFSSYLTVTGGVNGTGVYFSFSLVVLMIMMAGLRTGLTLGLGYCAVVFLSFGLDAGFTYDYPQGTRIRIGASTAFIVLLTLVAEWIHLQSYSAIKFTAETHRRNSLTDSLTTLVNRAGLERTLSQWHNPRQPAVVVLIDIDHFKAINDRYGHDIGDKVLSAFAKVLRNNLKQDDVVCRWGGEEFVILFSDVSERKAAEVVESLRELVAGRTFTFGEQEVQVQFSAGVAAFEGEQGFHEGLKQADQRVYRAKRAGRNQVVAAEPEMSEL</sequence>
<dbReference type="RefSeq" id="WP_189611696.1">
    <property type="nucleotide sequence ID" value="NZ_BMXR01000010.1"/>
</dbReference>
<dbReference type="AlphaFoldDB" id="A0A918NH36"/>
<evidence type="ECO:0000313" key="7">
    <source>
        <dbReference type="Proteomes" id="UP000626148"/>
    </source>
</evidence>